<dbReference type="OrthoDB" id="3501663at2759"/>
<dbReference type="Proteomes" id="UP000243217">
    <property type="component" value="Unassembled WGS sequence"/>
</dbReference>
<dbReference type="STRING" id="74557.A0A1V9ZCH2"/>
<dbReference type="SUPFAM" id="SSF51556">
    <property type="entry name" value="Metallo-dependent hydrolases"/>
    <property type="match status" value="1"/>
</dbReference>
<dbReference type="PANTHER" id="PTHR22642:SF2">
    <property type="entry name" value="PROTEIN LONG AFTER FAR-RED 3"/>
    <property type="match status" value="1"/>
</dbReference>
<dbReference type="InterPro" id="IPR013108">
    <property type="entry name" value="Amidohydro_3"/>
</dbReference>
<dbReference type="Gene3D" id="2.30.40.10">
    <property type="entry name" value="Urease, subunit C, domain 1"/>
    <property type="match status" value="1"/>
</dbReference>
<dbReference type="GO" id="GO:0016810">
    <property type="term" value="F:hydrolase activity, acting on carbon-nitrogen (but not peptide) bonds"/>
    <property type="evidence" value="ECO:0007669"/>
    <property type="project" value="InterPro"/>
</dbReference>
<dbReference type="SUPFAM" id="SSF51338">
    <property type="entry name" value="Composite domain of metallo-dependent hydrolases"/>
    <property type="match status" value="1"/>
</dbReference>
<dbReference type="AlphaFoldDB" id="A0A1V9ZCH2"/>
<name>A0A1V9ZCH2_9STRA</name>
<dbReference type="EMBL" id="JNBS01002055">
    <property type="protein sequence ID" value="OQR95706.1"/>
    <property type="molecule type" value="Genomic_DNA"/>
</dbReference>
<evidence type="ECO:0000259" key="1">
    <source>
        <dbReference type="Pfam" id="PF07969"/>
    </source>
</evidence>
<dbReference type="InterPro" id="IPR032466">
    <property type="entry name" value="Metal_Hydrolase"/>
</dbReference>
<keyword evidence="3" id="KW-1185">Reference proteome</keyword>
<accession>A0A1V9ZCH2</accession>
<dbReference type="CDD" id="cd01300">
    <property type="entry name" value="YtcJ_like"/>
    <property type="match status" value="1"/>
</dbReference>
<sequence>MLVENGLIWQWTNAVDACEPREASGYVNWMKIDEKEGRIVALGSGKAPDFIRDQNEVTIDLQGKLVLPGLHDSHIHVYLIGEVAHYVDLRGTRSFEELEQRVKAHAKKYPDIEWIVGFGWEQDKLSSEARYPSRYDLDSILPDRPVYLWRVCWHISVVNSKALEIAGWKSDAILPEWKNIAGGVVDVDSNDVPTGVLREAAVNIVQKFIKEQSDESRMKYLDMGMQTCLQFGLTSKYFVVNFSNLLFGVHTNDHNAWYLYQILQDAGQVPIRIYVTPDQNEVGKSDEKYLPQPKTKCGLLSCDRVKIFSDGSLGAETAALREPYRDTTNRGVLMMSDAEMLNQIRVAKNAGYRLEVHAIGDRAAEQVLNAMEEAGLTREDRPILTHCQILGPDLIAKMSRLGVIGDIQPSFVLTDATFAEKRLPSSVVPYSYCWKSMTQAGIICAGGSDAPIETSNPFQGIYDAIHRTVPGSTNFLHNHKEMLSFAEALQMYTINGAYAAYDEHQLGQLAVGFYADFVVVNYNVDQDTSALLKPDIVHSVYVQGRKRYDGNKKVNSPVAPGLPGKNGKIRVCPCCRC</sequence>
<reference evidence="2 3" key="1">
    <citation type="journal article" date="2014" name="Genome Biol. Evol.">
        <title>The secreted proteins of Achlya hypogyna and Thraustotheca clavata identify the ancestral oomycete secretome and reveal gene acquisitions by horizontal gene transfer.</title>
        <authorList>
            <person name="Misner I."/>
            <person name="Blouin N."/>
            <person name="Leonard G."/>
            <person name="Richards T.A."/>
            <person name="Lane C.E."/>
        </authorList>
    </citation>
    <scope>NUCLEOTIDE SEQUENCE [LARGE SCALE GENOMIC DNA]</scope>
    <source>
        <strain evidence="2 3">ATCC 34112</strain>
    </source>
</reference>
<dbReference type="InterPro" id="IPR033932">
    <property type="entry name" value="YtcJ-like"/>
</dbReference>
<gene>
    <name evidence="2" type="ORF">THRCLA_07638</name>
</gene>
<evidence type="ECO:0000313" key="3">
    <source>
        <dbReference type="Proteomes" id="UP000243217"/>
    </source>
</evidence>
<comment type="caution">
    <text evidence="2">The sequence shown here is derived from an EMBL/GenBank/DDBJ whole genome shotgun (WGS) entry which is preliminary data.</text>
</comment>
<protein>
    <recommendedName>
        <fullName evidence="1">Amidohydrolase 3 domain-containing protein</fullName>
    </recommendedName>
</protein>
<dbReference type="Gene3D" id="3.20.20.140">
    <property type="entry name" value="Metal-dependent hydrolases"/>
    <property type="match status" value="1"/>
</dbReference>
<dbReference type="Gene3D" id="3.10.310.70">
    <property type="match status" value="1"/>
</dbReference>
<proteinExistence type="predicted"/>
<dbReference type="Pfam" id="PF07969">
    <property type="entry name" value="Amidohydro_3"/>
    <property type="match status" value="1"/>
</dbReference>
<dbReference type="PANTHER" id="PTHR22642">
    <property type="entry name" value="IMIDAZOLONEPROPIONASE"/>
    <property type="match status" value="1"/>
</dbReference>
<dbReference type="InterPro" id="IPR011059">
    <property type="entry name" value="Metal-dep_hydrolase_composite"/>
</dbReference>
<feature type="domain" description="Amidohydrolase 3" evidence="1">
    <location>
        <begin position="58"/>
        <end position="545"/>
    </location>
</feature>
<evidence type="ECO:0000313" key="2">
    <source>
        <dbReference type="EMBL" id="OQR95706.1"/>
    </source>
</evidence>
<organism evidence="2 3">
    <name type="scientific">Thraustotheca clavata</name>
    <dbReference type="NCBI Taxonomy" id="74557"/>
    <lineage>
        <taxon>Eukaryota</taxon>
        <taxon>Sar</taxon>
        <taxon>Stramenopiles</taxon>
        <taxon>Oomycota</taxon>
        <taxon>Saprolegniomycetes</taxon>
        <taxon>Saprolegniales</taxon>
        <taxon>Achlyaceae</taxon>
        <taxon>Thraustotheca</taxon>
    </lineage>
</organism>